<dbReference type="GO" id="GO:0009536">
    <property type="term" value="C:plastid"/>
    <property type="evidence" value="ECO:0007669"/>
    <property type="project" value="TreeGrafter"/>
</dbReference>
<dbReference type="FunCoup" id="A0A2G5CK10">
    <property type="interactions" value="477"/>
</dbReference>
<dbReference type="GO" id="GO:0005506">
    <property type="term" value="F:iron ion binding"/>
    <property type="evidence" value="ECO:0007669"/>
    <property type="project" value="InterPro"/>
</dbReference>
<dbReference type="GO" id="GO:1901601">
    <property type="term" value="P:strigolactone biosynthetic process"/>
    <property type="evidence" value="ECO:0007669"/>
    <property type="project" value="TreeGrafter"/>
</dbReference>
<dbReference type="OrthoDB" id="416096at2759"/>
<organism evidence="2 3">
    <name type="scientific">Aquilegia coerulea</name>
    <name type="common">Rocky mountain columbine</name>
    <dbReference type="NCBI Taxonomy" id="218851"/>
    <lineage>
        <taxon>Eukaryota</taxon>
        <taxon>Viridiplantae</taxon>
        <taxon>Streptophyta</taxon>
        <taxon>Embryophyta</taxon>
        <taxon>Tracheophyta</taxon>
        <taxon>Spermatophyta</taxon>
        <taxon>Magnoliopsida</taxon>
        <taxon>Ranunculales</taxon>
        <taxon>Ranunculaceae</taxon>
        <taxon>Thalictroideae</taxon>
        <taxon>Aquilegia</taxon>
    </lineage>
</organism>
<dbReference type="Proteomes" id="UP000230069">
    <property type="component" value="Unassembled WGS sequence"/>
</dbReference>
<sequence>MEAKLYLPHGGLPALGNTRKKLTHKPECLHIIRAVSTSPSSGKAISVSDSPTVYNDNWFDRTAINYLSQSLQATTGAKNDKTGYDSLVDAARLVSQTFNKHRQQELVLETLDRAFPKPILAVIRTVMPPSKIAREYFAVFTTIFFAWLVGPCEVKESEVEGRIEKNVVHIKKCRFLEETSCVGLCTNLCKMPSQKFIKDSLGVPFTMVPNFEDMSCDMIFGQEPPAPSDDPALKQPCYKFICKAKQKHTTECSS</sequence>
<evidence type="ECO:0000313" key="2">
    <source>
        <dbReference type="EMBL" id="PIA31598.1"/>
    </source>
</evidence>
<feature type="domain" description="Beta-carotene isomerase D27-like C-terminal" evidence="1">
    <location>
        <begin position="147"/>
        <end position="227"/>
    </location>
</feature>
<proteinExistence type="predicted"/>
<dbReference type="STRING" id="218851.A0A2G5CK10"/>
<dbReference type="Pfam" id="PF13225">
    <property type="entry name" value="D27-like_C"/>
    <property type="match status" value="1"/>
</dbReference>
<evidence type="ECO:0000313" key="3">
    <source>
        <dbReference type="Proteomes" id="UP000230069"/>
    </source>
</evidence>
<dbReference type="InParanoid" id="A0A2G5CK10"/>
<evidence type="ECO:0000259" key="1">
    <source>
        <dbReference type="Pfam" id="PF13225"/>
    </source>
</evidence>
<keyword evidence="3" id="KW-1185">Reference proteome</keyword>
<dbReference type="PANTHER" id="PTHR33591">
    <property type="entry name" value="BETA-CAROTENE ISOMERASE D27"/>
    <property type="match status" value="1"/>
</dbReference>
<dbReference type="PANTHER" id="PTHR33591:SF1">
    <property type="entry name" value="BETA-CAROTENE ISOMERASE D27, CHLOROPLASTIC"/>
    <property type="match status" value="1"/>
</dbReference>
<dbReference type="GO" id="GO:0016859">
    <property type="term" value="F:cis-trans isomerase activity"/>
    <property type="evidence" value="ECO:0007669"/>
    <property type="project" value="TreeGrafter"/>
</dbReference>
<reference evidence="2 3" key="1">
    <citation type="submission" date="2017-09" db="EMBL/GenBank/DDBJ databases">
        <title>WGS assembly of Aquilegia coerulea Goldsmith.</title>
        <authorList>
            <person name="Hodges S."/>
            <person name="Kramer E."/>
            <person name="Nordborg M."/>
            <person name="Tomkins J."/>
            <person name="Borevitz J."/>
            <person name="Derieg N."/>
            <person name="Yan J."/>
            <person name="Mihaltcheva S."/>
            <person name="Hayes R.D."/>
            <person name="Rokhsar D."/>
        </authorList>
    </citation>
    <scope>NUCLEOTIDE SEQUENCE [LARGE SCALE GENOMIC DNA]</scope>
    <source>
        <strain evidence="3">cv. Goldsmith</strain>
    </source>
</reference>
<accession>A0A2G5CK10</accession>
<dbReference type="AlphaFoldDB" id="A0A2G5CK10"/>
<name>A0A2G5CK10_AQUCA</name>
<dbReference type="InterPro" id="IPR025114">
    <property type="entry name" value="D27-like_C"/>
</dbReference>
<dbReference type="EMBL" id="KZ305066">
    <property type="protein sequence ID" value="PIA31598.1"/>
    <property type="molecule type" value="Genomic_DNA"/>
</dbReference>
<gene>
    <name evidence="2" type="ORF">AQUCO_04900120v1</name>
</gene>
<dbReference type="InterPro" id="IPR038938">
    <property type="entry name" value="D27-like"/>
</dbReference>
<protein>
    <recommendedName>
        <fullName evidence="1">Beta-carotene isomerase D27-like C-terminal domain-containing protein</fullName>
    </recommendedName>
</protein>